<gene>
    <name evidence="2" type="ORF">FSB75_10780</name>
</gene>
<dbReference type="KEGG" id="fgg:FSB75_10780"/>
<dbReference type="EMBL" id="CP042433">
    <property type="protein sequence ID" value="QEC56353.1"/>
    <property type="molecule type" value="Genomic_DNA"/>
</dbReference>
<name>A0A5B8UIJ2_9BACT</name>
<evidence type="ECO:0000313" key="2">
    <source>
        <dbReference type="EMBL" id="QEC56353.1"/>
    </source>
</evidence>
<dbReference type="OrthoDB" id="947938at2"/>
<feature type="signal peptide" evidence="1">
    <location>
        <begin position="1"/>
        <end position="21"/>
    </location>
</feature>
<accession>A0A5B8UIJ2</accession>
<reference evidence="2 3" key="1">
    <citation type="journal article" date="2015" name="Int. J. Syst. Evol. Microbiol.">
        <title>Flavisolibacter ginsenosidimutans sp. nov., with ginsenoside-converting activity isolated from soil used for cultivating ginseng.</title>
        <authorList>
            <person name="Zhao Y."/>
            <person name="Liu Q."/>
            <person name="Kang M.S."/>
            <person name="Jin F."/>
            <person name="Yu H."/>
            <person name="Im W.T."/>
        </authorList>
    </citation>
    <scope>NUCLEOTIDE SEQUENCE [LARGE SCALE GENOMIC DNA]</scope>
    <source>
        <strain evidence="2 3">Gsoil 636</strain>
    </source>
</reference>
<dbReference type="PROSITE" id="PS51257">
    <property type="entry name" value="PROKAR_LIPOPROTEIN"/>
    <property type="match status" value="1"/>
</dbReference>
<protein>
    <submittedName>
        <fullName evidence="2">Uncharacterized protein</fullName>
    </submittedName>
</protein>
<feature type="chain" id="PRO_5022849171" evidence="1">
    <location>
        <begin position="22"/>
        <end position="281"/>
    </location>
</feature>
<sequence length="281" mass="32168">MRIAKPVIFCLTLFCTFFSSCGTSEKDLAKSLAGNWLILYPDHRLTTAHQREVYAKYQDSILALYGLKLITLDANGSFKEIDSLEKPPGKWMISQDSLLKIREAGKGFNPFNTALTNLKDSELLLTQYLPLQNEKIKVVWHLKRLEEDSLVAKLFSSEANAWRKIPLSLQSIIAIKKRLAAMLNYYADYFDLVGKSSAYFAPGRVPLPFRYYQHGMGLKTEMPVAFVNLFYNEAEAATAYNLLAQALNLYKDDFSWGENLVQEYSAFFRKLAGWMSRDYSR</sequence>
<keyword evidence="1" id="KW-0732">Signal</keyword>
<organism evidence="2 3">
    <name type="scientific">Flavisolibacter ginsenosidimutans</name>
    <dbReference type="NCBI Taxonomy" id="661481"/>
    <lineage>
        <taxon>Bacteria</taxon>
        <taxon>Pseudomonadati</taxon>
        <taxon>Bacteroidota</taxon>
        <taxon>Chitinophagia</taxon>
        <taxon>Chitinophagales</taxon>
        <taxon>Chitinophagaceae</taxon>
        <taxon>Flavisolibacter</taxon>
    </lineage>
</organism>
<keyword evidence="3" id="KW-1185">Reference proteome</keyword>
<dbReference type="Proteomes" id="UP000321204">
    <property type="component" value="Chromosome"/>
</dbReference>
<dbReference type="AlphaFoldDB" id="A0A5B8UIJ2"/>
<proteinExistence type="predicted"/>
<dbReference type="RefSeq" id="WP_146786894.1">
    <property type="nucleotide sequence ID" value="NZ_BAABIO010000001.1"/>
</dbReference>
<evidence type="ECO:0000256" key="1">
    <source>
        <dbReference type="SAM" id="SignalP"/>
    </source>
</evidence>
<evidence type="ECO:0000313" key="3">
    <source>
        <dbReference type="Proteomes" id="UP000321204"/>
    </source>
</evidence>